<dbReference type="OrthoDB" id="338850at2759"/>
<proteinExistence type="inferred from homology"/>
<dbReference type="Pfam" id="PF01778">
    <property type="entry name" value="Ribosomal_L28e"/>
    <property type="match status" value="1"/>
</dbReference>
<dbReference type="GO" id="GO:1990904">
    <property type="term" value="C:ribonucleoprotein complex"/>
    <property type="evidence" value="ECO:0007669"/>
    <property type="project" value="UniProtKB-KW"/>
</dbReference>
<dbReference type="Proteomes" id="UP000654075">
    <property type="component" value="Unassembled WGS sequence"/>
</dbReference>
<evidence type="ECO:0000256" key="1">
    <source>
        <dbReference type="ARBA" id="ARBA00007926"/>
    </source>
</evidence>
<dbReference type="InterPro" id="IPR029004">
    <property type="entry name" value="Ribosomal_eL28/Mak16"/>
</dbReference>
<gene>
    <name evidence="5" type="ORF">PGLA1383_LOCUS1842</name>
</gene>
<feature type="domain" description="Ribosomal eL28/Mak16" evidence="4">
    <location>
        <begin position="6"/>
        <end position="126"/>
    </location>
</feature>
<protein>
    <recommendedName>
        <fullName evidence="4">Ribosomal eL28/Mak16 domain-containing protein</fullName>
    </recommendedName>
</protein>
<keyword evidence="6" id="KW-1185">Reference proteome</keyword>
<dbReference type="GO" id="GO:0005840">
    <property type="term" value="C:ribosome"/>
    <property type="evidence" value="ECO:0007669"/>
    <property type="project" value="UniProtKB-KW"/>
</dbReference>
<evidence type="ECO:0000256" key="3">
    <source>
        <dbReference type="ARBA" id="ARBA00023274"/>
    </source>
</evidence>
<dbReference type="GO" id="GO:0003735">
    <property type="term" value="F:structural constituent of ribosome"/>
    <property type="evidence" value="ECO:0007669"/>
    <property type="project" value="InterPro"/>
</dbReference>
<evidence type="ECO:0000256" key="2">
    <source>
        <dbReference type="ARBA" id="ARBA00022980"/>
    </source>
</evidence>
<evidence type="ECO:0000259" key="4">
    <source>
        <dbReference type="Pfam" id="PF01778"/>
    </source>
</evidence>
<dbReference type="AlphaFoldDB" id="A0A813D3K4"/>
<keyword evidence="3" id="KW-0687">Ribonucleoprotein</keyword>
<keyword evidence="2" id="KW-0689">Ribosomal protein</keyword>
<dbReference type="GO" id="GO:0006412">
    <property type="term" value="P:translation"/>
    <property type="evidence" value="ECO:0007669"/>
    <property type="project" value="InterPro"/>
</dbReference>
<organism evidence="5 6">
    <name type="scientific">Polarella glacialis</name>
    <name type="common">Dinoflagellate</name>
    <dbReference type="NCBI Taxonomy" id="89957"/>
    <lineage>
        <taxon>Eukaryota</taxon>
        <taxon>Sar</taxon>
        <taxon>Alveolata</taxon>
        <taxon>Dinophyceae</taxon>
        <taxon>Suessiales</taxon>
        <taxon>Suessiaceae</taxon>
        <taxon>Polarella</taxon>
    </lineage>
</organism>
<sequence>MASADLLWQCVKKSSSFIRSSQNAPRMTMEPGNLCGVNSFKFSGLANTKVLGLDAKIVGKKESIILTTKSKKASRALRPGSLLQQTGIKKGPKKGVAQLKKAIEANFNRRDLCALALTKYNKIRQSFKKNKVAVKSRRSKK</sequence>
<reference evidence="5" key="1">
    <citation type="submission" date="2021-02" db="EMBL/GenBank/DDBJ databases">
        <authorList>
            <person name="Dougan E. K."/>
            <person name="Rhodes N."/>
            <person name="Thang M."/>
            <person name="Chan C."/>
        </authorList>
    </citation>
    <scope>NUCLEOTIDE SEQUENCE</scope>
</reference>
<dbReference type="InterPro" id="IPR002672">
    <property type="entry name" value="Ribosomal_eL28"/>
</dbReference>
<dbReference type="PANTHER" id="PTHR10544">
    <property type="entry name" value="60S RIBOSOMAL PROTEIN L28"/>
    <property type="match status" value="1"/>
</dbReference>
<dbReference type="Gene3D" id="3.30.390.110">
    <property type="match status" value="1"/>
</dbReference>
<name>A0A813D3K4_POLGL</name>
<evidence type="ECO:0000313" key="5">
    <source>
        <dbReference type="EMBL" id="CAE8582860.1"/>
    </source>
</evidence>
<comment type="similarity">
    <text evidence="1">Belongs to the eukaryotic ribosomal protein eL28 family.</text>
</comment>
<accession>A0A813D3K4</accession>
<comment type="caution">
    <text evidence="5">The sequence shown here is derived from an EMBL/GenBank/DDBJ whole genome shotgun (WGS) entry which is preliminary data.</text>
</comment>
<dbReference type="EMBL" id="CAJNNV010000512">
    <property type="protein sequence ID" value="CAE8582860.1"/>
    <property type="molecule type" value="Genomic_DNA"/>
</dbReference>
<evidence type="ECO:0000313" key="6">
    <source>
        <dbReference type="Proteomes" id="UP000654075"/>
    </source>
</evidence>